<dbReference type="GO" id="GO:0004518">
    <property type="term" value="F:nuclease activity"/>
    <property type="evidence" value="ECO:0007669"/>
    <property type="project" value="UniProtKB-KW"/>
</dbReference>
<evidence type="ECO:0000259" key="10">
    <source>
        <dbReference type="Pfam" id="PF26138"/>
    </source>
</evidence>
<dbReference type="GO" id="GO:0046872">
    <property type="term" value="F:metal ion binding"/>
    <property type="evidence" value="ECO:0007669"/>
    <property type="project" value="UniProtKB-KW"/>
</dbReference>
<keyword evidence="5" id="KW-0479">Metal-binding</keyword>
<dbReference type="EMBL" id="CAKMRJ010000001">
    <property type="protein sequence ID" value="CAH1414680.1"/>
    <property type="molecule type" value="Genomic_DNA"/>
</dbReference>
<dbReference type="PANTHER" id="PTHR22930">
    <property type="match status" value="1"/>
</dbReference>
<keyword evidence="4" id="KW-0540">Nuclease</keyword>
<gene>
    <name evidence="11" type="ORF">LVIROSA_LOCUS2584</name>
</gene>
<dbReference type="InterPro" id="IPR045249">
    <property type="entry name" value="HARBI1-like"/>
</dbReference>
<sequence length="511" mass="59556">MKNKWDIMRKEFKYYDRLTRLEMGISIDPVRNIISASKEWWDEKIKEDKEYVKFKDKNLDVYQTYYEALFRDTVAFGDKAKVPCEFGDSSTLDDVQFVDITDGKEATDEVHLFDDVDPFLTYDSSSKKRRGKKLTPRRDNKIKFEGKNEGKSEGKSMANSSQVPVFNMLCRDLVAYYGLKKSRRVSIQESIGIFLLYLAYGCENRLVQEFFNHSGETIHRHFHKVLDVVVNLTKDIIKPNANYNETIPEHILNNPRYYPYFKDCIGVIDGTHVKASVPQRDQIKYIGRKNCVTQNIMAACDFNMCFTFAWVGWEGSAHDMRIFNEARRRREVKFPLPADGKFYLVDVGYPNTKGYLAPYKGSNIRYHIPDFRRGQNRAAREPKGFKEKFNYYHSSLCNVIERTFGVWKARWVLLRDMHVNFDFETQVKIVLASMVIHNYIRMSGSGDATFHIAQEESYIPRNDEGPDDGIEPHDEVSSGQRRNDDMYMSAVCDMIAGHIFSRSNTRARNDV</sequence>
<dbReference type="Pfam" id="PF26138">
    <property type="entry name" value="DUF8040"/>
    <property type="match status" value="1"/>
</dbReference>
<dbReference type="Pfam" id="PF13359">
    <property type="entry name" value="DDE_Tnp_4"/>
    <property type="match status" value="1"/>
</dbReference>
<evidence type="ECO:0000313" key="12">
    <source>
        <dbReference type="Proteomes" id="UP001157418"/>
    </source>
</evidence>
<feature type="region of interest" description="Disordered" evidence="8">
    <location>
        <begin position="124"/>
        <end position="158"/>
    </location>
</feature>
<accession>A0AAU9LKU6</accession>
<evidence type="ECO:0000256" key="7">
    <source>
        <dbReference type="ARBA" id="ARBA00023242"/>
    </source>
</evidence>
<keyword evidence="7" id="KW-0539">Nucleus</keyword>
<evidence type="ECO:0000313" key="11">
    <source>
        <dbReference type="EMBL" id="CAH1414680.1"/>
    </source>
</evidence>
<feature type="compositionally biased region" description="Basic and acidic residues" evidence="8">
    <location>
        <begin position="136"/>
        <end position="154"/>
    </location>
</feature>
<name>A0AAU9LKU6_9ASTR</name>
<feature type="region of interest" description="Disordered" evidence="8">
    <location>
        <begin position="460"/>
        <end position="481"/>
    </location>
</feature>
<evidence type="ECO:0000256" key="3">
    <source>
        <dbReference type="ARBA" id="ARBA00006958"/>
    </source>
</evidence>
<dbReference type="Proteomes" id="UP001157418">
    <property type="component" value="Unassembled WGS sequence"/>
</dbReference>
<evidence type="ECO:0000256" key="4">
    <source>
        <dbReference type="ARBA" id="ARBA00022722"/>
    </source>
</evidence>
<comment type="subcellular location">
    <subcellularLocation>
        <location evidence="2">Nucleus</location>
    </subcellularLocation>
</comment>
<dbReference type="InterPro" id="IPR058353">
    <property type="entry name" value="DUF8040"/>
</dbReference>
<reference evidence="11 12" key="1">
    <citation type="submission" date="2022-01" db="EMBL/GenBank/DDBJ databases">
        <authorList>
            <person name="Xiong W."/>
            <person name="Schranz E."/>
        </authorList>
    </citation>
    <scope>NUCLEOTIDE SEQUENCE [LARGE SCALE GENOMIC DNA]</scope>
</reference>
<feature type="compositionally biased region" description="Basic and acidic residues" evidence="8">
    <location>
        <begin position="470"/>
        <end position="481"/>
    </location>
</feature>
<feature type="domain" description="DDE Tnp4" evidence="9">
    <location>
        <begin position="268"/>
        <end position="438"/>
    </location>
</feature>
<dbReference type="PANTHER" id="PTHR22930:SF221">
    <property type="entry name" value="NUCLEASE HARBI1"/>
    <property type="match status" value="1"/>
</dbReference>
<evidence type="ECO:0000256" key="5">
    <source>
        <dbReference type="ARBA" id="ARBA00022723"/>
    </source>
</evidence>
<dbReference type="InterPro" id="IPR027806">
    <property type="entry name" value="HARBI1_dom"/>
</dbReference>
<comment type="caution">
    <text evidence="11">The sequence shown here is derived from an EMBL/GenBank/DDBJ whole genome shotgun (WGS) entry which is preliminary data.</text>
</comment>
<comment type="cofactor">
    <cofactor evidence="1">
        <name>a divalent metal cation</name>
        <dbReference type="ChEBI" id="CHEBI:60240"/>
    </cofactor>
</comment>
<protein>
    <recommendedName>
        <fullName evidence="13">DDE Tnp4 domain-containing protein</fullName>
    </recommendedName>
</protein>
<evidence type="ECO:0000256" key="8">
    <source>
        <dbReference type="SAM" id="MobiDB-lite"/>
    </source>
</evidence>
<evidence type="ECO:0000256" key="1">
    <source>
        <dbReference type="ARBA" id="ARBA00001968"/>
    </source>
</evidence>
<feature type="domain" description="DUF8040" evidence="10">
    <location>
        <begin position="164"/>
        <end position="230"/>
    </location>
</feature>
<proteinExistence type="inferred from homology"/>
<keyword evidence="12" id="KW-1185">Reference proteome</keyword>
<keyword evidence="6" id="KW-0378">Hydrolase</keyword>
<dbReference type="GO" id="GO:0016787">
    <property type="term" value="F:hydrolase activity"/>
    <property type="evidence" value="ECO:0007669"/>
    <property type="project" value="UniProtKB-KW"/>
</dbReference>
<organism evidence="11 12">
    <name type="scientific">Lactuca virosa</name>
    <dbReference type="NCBI Taxonomy" id="75947"/>
    <lineage>
        <taxon>Eukaryota</taxon>
        <taxon>Viridiplantae</taxon>
        <taxon>Streptophyta</taxon>
        <taxon>Embryophyta</taxon>
        <taxon>Tracheophyta</taxon>
        <taxon>Spermatophyta</taxon>
        <taxon>Magnoliopsida</taxon>
        <taxon>eudicotyledons</taxon>
        <taxon>Gunneridae</taxon>
        <taxon>Pentapetalae</taxon>
        <taxon>asterids</taxon>
        <taxon>campanulids</taxon>
        <taxon>Asterales</taxon>
        <taxon>Asteraceae</taxon>
        <taxon>Cichorioideae</taxon>
        <taxon>Cichorieae</taxon>
        <taxon>Lactucinae</taxon>
        <taxon>Lactuca</taxon>
    </lineage>
</organism>
<dbReference type="GO" id="GO:0005634">
    <property type="term" value="C:nucleus"/>
    <property type="evidence" value="ECO:0007669"/>
    <property type="project" value="UniProtKB-SubCell"/>
</dbReference>
<dbReference type="AlphaFoldDB" id="A0AAU9LKU6"/>
<evidence type="ECO:0000259" key="9">
    <source>
        <dbReference type="Pfam" id="PF13359"/>
    </source>
</evidence>
<evidence type="ECO:0000256" key="2">
    <source>
        <dbReference type="ARBA" id="ARBA00004123"/>
    </source>
</evidence>
<evidence type="ECO:0000256" key="6">
    <source>
        <dbReference type="ARBA" id="ARBA00022801"/>
    </source>
</evidence>
<comment type="similarity">
    <text evidence="3">Belongs to the HARBI1 family.</text>
</comment>
<evidence type="ECO:0008006" key="13">
    <source>
        <dbReference type="Google" id="ProtNLM"/>
    </source>
</evidence>